<evidence type="ECO:0000313" key="3">
    <source>
        <dbReference type="Proteomes" id="UP000249341"/>
    </source>
</evidence>
<evidence type="ECO:0000256" key="1">
    <source>
        <dbReference type="ARBA" id="ARBA00006484"/>
    </source>
</evidence>
<reference evidence="2 3" key="1">
    <citation type="submission" date="2018-06" db="EMBL/GenBank/DDBJ databases">
        <title>Genomic Encyclopedia of Type Strains, Phase III (KMG-III): the genomes of soil and plant-associated and newly described type strains.</title>
        <authorList>
            <person name="Whitman W."/>
        </authorList>
    </citation>
    <scope>NUCLEOTIDE SEQUENCE [LARGE SCALE GENOMIC DNA]</scope>
    <source>
        <strain evidence="2 3">CGMCC 4.7090</strain>
    </source>
</reference>
<organism evidence="2 3">
    <name type="scientific">Actinoplanes lutulentus</name>
    <dbReference type="NCBI Taxonomy" id="1287878"/>
    <lineage>
        <taxon>Bacteria</taxon>
        <taxon>Bacillati</taxon>
        <taxon>Actinomycetota</taxon>
        <taxon>Actinomycetes</taxon>
        <taxon>Micromonosporales</taxon>
        <taxon>Micromonosporaceae</taxon>
        <taxon>Actinoplanes</taxon>
    </lineage>
</organism>
<sequence>MNFPEYRGQRVIVTGCTSGIGRATAQALIALGAEVHGMDLRTPDGLDLASFVQIDLSEPASIESGAAQTPGPVRALFNCSGASPLVPPLDILKVNFLGTRLLTERIAPLMPAGGAIVSVSSDGGGAWRRSRELIQEFVASATFDEGLAWYEKHKEQVGHPYAFGKEALNVWTMIESAKLIQRGIRINTSSPGAVQTPMLEQIEAAFPVDLITATEQPIGRRSSALEQVGPLLFLNSDSASYVNGADLPVDGGYWALRSVSGQLD</sequence>
<dbReference type="RefSeq" id="WP_181558134.1">
    <property type="nucleotide sequence ID" value="NZ_JACHWI010000002.1"/>
</dbReference>
<protein>
    <submittedName>
        <fullName evidence="2">NAD(P)-dependent dehydrogenase (Short-subunit alcohol dehydrogenase family)</fullName>
    </submittedName>
</protein>
<dbReference type="Gene3D" id="3.40.50.720">
    <property type="entry name" value="NAD(P)-binding Rossmann-like Domain"/>
    <property type="match status" value="1"/>
</dbReference>
<dbReference type="PANTHER" id="PTHR42760">
    <property type="entry name" value="SHORT-CHAIN DEHYDROGENASES/REDUCTASES FAMILY MEMBER"/>
    <property type="match status" value="1"/>
</dbReference>
<dbReference type="Proteomes" id="UP000249341">
    <property type="component" value="Unassembled WGS sequence"/>
</dbReference>
<comment type="caution">
    <text evidence="2">The sequence shown here is derived from an EMBL/GenBank/DDBJ whole genome shotgun (WGS) entry which is preliminary data.</text>
</comment>
<dbReference type="InterPro" id="IPR002347">
    <property type="entry name" value="SDR_fam"/>
</dbReference>
<evidence type="ECO:0000313" key="2">
    <source>
        <dbReference type="EMBL" id="RAK28386.1"/>
    </source>
</evidence>
<dbReference type="NCBIfam" id="NF009092">
    <property type="entry name" value="PRK12428.1"/>
    <property type="match status" value="1"/>
</dbReference>
<name>A0A327Z1U8_9ACTN</name>
<dbReference type="PRINTS" id="PR00081">
    <property type="entry name" value="GDHRDH"/>
</dbReference>
<dbReference type="GO" id="GO:0016616">
    <property type="term" value="F:oxidoreductase activity, acting on the CH-OH group of donors, NAD or NADP as acceptor"/>
    <property type="evidence" value="ECO:0007669"/>
    <property type="project" value="TreeGrafter"/>
</dbReference>
<gene>
    <name evidence="2" type="ORF">B0I29_120154</name>
</gene>
<dbReference type="AlphaFoldDB" id="A0A327Z1U8"/>
<dbReference type="Pfam" id="PF13561">
    <property type="entry name" value="adh_short_C2"/>
    <property type="match status" value="1"/>
</dbReference>
<dbReference type="EMBL" id="QLMJ01000020">
    <property type="protein sequence ID" value="RAK28386.1"/>
    <property type="molecule type" value="Genomic_DNA"/>
</dbReference>
<comment type="similarity">
    <text evidence="1">Belongs to the short-chain dehydrogenases/reductases (SDR) family.</text>
</comment>
<dbReference type="InterPro" id="IPR036291">
    <property type="entry name" value="NAD(P)-bd_dom_sf"/>
</dbReference>
<dbReference type="Pfam" id="PF00106">
    <property type="entry name" value="adh_short"/>
    <property type="match status" value="1"/>
</dbReference>
<dbReference type="SUPFAM" id="SSF51735">
    <property type="entry name" value="NAD(P)-binding Rossmann-fold domains"/>
    <property type="match status" value="1"/>
</dbReference>
<keyword evidence="3" id="KW-1185">Reference proteome</keyword>
<proteinExistence type="inferred from homology"/>
<accession>A0A327Z1U8</accession>